<feature type="region of interest" description="Disordered" evidence="1">
    <location>
        <begin position="1551"/>
        <end position="1571"/>
    </location>
</feature>
<dbReference type="InterPro" id="IPR022409">
    <property type="entry name" value="PKD/Chitinase_dom"/>
</dbReference>
<name>A0A0F4QCI6_9GAMM</name>
<sequence>MRFLLSLVFFCTIFGLSASPVSVTPNPGYVNQSFTFTVTLSSALPRENDLRIALGDGGGGWLDYKVMEENSNRTYFSYSKTIKKAGDRVYKIGIFSNGALYSETQTYHYTVLPPEADSISKNTATLGEFTNFMVRGRGFSPDFVANIEGTSNHCDKESVSFSHIDFRCRPTKIGRKRFYFKDQSEGNTVSGSENWYIEITQPIENTPPVLQSHSSPNSRYEIGDEVTFVLSAHDSDGNLRQIDVDWNDDSGSEVEGRQTTNYEHETFSRTFNTAGQYTISSTAYDEEGATSETLRWTITVEEASDVNNSPELTIIEKPREEPQYSYVIGEQVDFTVSAFDSDGNLKQIDVNWDVNAGTNVLETQGATNNESHTFSRSYSASGIYRVSVAAVDELGATSSTQYWSILIRPEDTPSSYDFKICSEVQSSSPFDCTKEQSSFDEAEDIFAWVKFEGLSNGPHVVEWRFVNSQLGTEERESSTFTWNEDQWYKAYAPLLNKQPGNWSVEYYLNSEKIGEKSFVIQREAPTANSFSPSTIVQNQPTEITIEGEQLGPDFVANIEGSESHCHNEGTNNLGTQLKLTCTAEVTGNKRLFLKNRQGGETISGSEDWYIQVTPEQTPNQPPEFVSGYAAPSSVQIGGSISFEAIFKDADSENIYNATVHYRIQGEENWSLLVLDAHSGNVRTGYTFVKSTTFDIAGSYEFRFSAEDNQGQSVTTEVVGNFQVSPPNPAPTANSFSPTTIVQNQPTEITIEGELLGSDFVANIEGSESHCHNEGTNNLGTQLKLTCTAEVTGNKRLFLKNRQGGETISGSEDWYIQVTPEQTPNQPPEFVSGHVSPSSVQIGESTSFEAIFKDADSENIYNATVHYRIQGEGNWSYLLLDAISGNVSTGYTFGKSATFDTAGQYEFRFSAEDNQGESVTTEIIDNFIVESPDPFTLSVVSNNGRTTAVGIDCPGDCSEVLYEPAYLTFTSEPNFGYSFIRWSISGSCESTSDTTNTTIELFIKGDCNAEAIFGLPDSNSAPIITLVEHGKTENKYEGIDFLRSKSGKYLKISDKAVILFKVDDPDEDLDYLDVNFDGSERPPVKVNLDHGSGLYYAEYEYEKSNYPDATTEPFWKRENLEWSAVAYDKNGNASNKLSNSGFGIYDSDDRQKYIERKLQAERDKLSEILSEIDRAQRDIEIITSTILKSDTTSEIDLYISESLSNLNLEDISYNIDSEEKCLWLDIHNNCLIDQHQSDQKQYSYTIEGEDERYNYLIYVKYSEEAPFPASVWVEYSLDGQGLITPSFQANNSKHLKLLSNLLSEDVKNDIDIYESSSIPPLDHEYKSVCYIGEEESLSLADVERLENSIPKELVERLKNAVTLSFNTYKDEIVATGNSVANGINIALDSNASIKDRAHGAVSFTYKIPLGTLKAIFSVVDSAIYGAGQPEIDAFLKKTQGITSAAFNSLDEEFRNEVLTKAGDIADVINSNDELRASFELATLGIGGKYKKATNRQPGVIASRALSVKKKFLKTTSQPLSKIKAVKYATYLGKKEFDKFGISVELTGKNKDKADDIANGGKGKNDPDGKKTEELNNNVFQEMLGDTYKSYQELGCYYTNCKHGFDDIFIEGPLDNPTKIVIVESKQLHNGAAKLTTGKGGNPDQMSDEWINKVISELITEGGKKKELASALKLNTGKIEKYVAGVNRKTKNLDIIKIDQ</sequence>
<proteinExistence type="predicted"/>
<dbReference type="Gene3D" id="2.60.40.10">
    <property type="entry name" value="Immunoglobulins"/>
    <property type="match status" value="2"/>
</dbReference>
<dbReference type="PROSITE" id="PS50093">
    <property type="entry name" value="PKD"/>
    <property type="match status" value="1"/>
</dbReference>
<evidence type="ECO:0000259" key="3">
    <source>
        <dbReference type="PROSITE" id="PS50093"/>
    </source>
</evidence>
<dbReference type="SUPFAM" id="SSF49299">
    <property type="entry name" value="PKD domain"/>
    <property type="match status" value="2"/>
</dbReference>
<dbReference type="InterPro" id="IPR013783">
    <property type="entry name" value="Ig-like_fold"/>
</dbReference>
<evidence type="ECO:0000313" key="5">
    <source>
        <dbReference type="Proteomes" id="UP000033452"/>
    </source>
</evidence>
<keyword evidence="2" id="KW-0732">Signal</keyword>
<protein>
    <recommendedName>
        <fullName evidence="3">PKD domain-containing protein</fullName>
    </recommendedName>
</protein>
<comment type="caution">
    <text evidence="4">The sequence shown here is derived from an EMBL/GenBank/DDBJ whole genome shotgun (WGS) entry which is preliminary data.</text>
</comment>
<dbReference type="CDD" id="cd11304">
    <property type="entry name" value="Cadherin_repeat"/>
    <property type="match status" value="1"/>
</dbReference>
<evidence type="ECO:0000256" key="1">
    <source>
        <dbReference type="SAM" id="MobiDB-lite"/>
    </source>
</evidence>
<dbReference type="OrthoDB" id="9816400at2"/>
<dbReference type="InterPro" id="IPR035986">
    <property type="entry name" value="PKD_dom_sf"/>
</dbReference>
<reference evidence="4 5" key="1">
    <citation type="journal article" date="2015" name="BMC Genomics">
        <title>Genome mining reveals unlocked bioactive potential of marine Gram-negative bacteria.</title>
        <authorList>
            <person name="Machado H."/>
            <person name="Sonnenschein E.C."/>
            <person name="Melchiorsen J."/>
            <person name="Gram L."/>
        </authorList>
    </citation>
    <scope>NUCLEOTIDE SEQUENCE [LARGE SCALE GENOMIC DNA]</scope>
    <source>
        <strain evidence="4 5">S2471</strain>
    </source>
</reference>
<gene>
    <name evidence="4" type="ORF">TW77_23220</name>
</gene>
<dbReference type="InterPro" id="IPR000601">
    <property type="entry name" value="PKD_dom"/>
</dbReference>
<feature type="signal peptide" evidence="2">
    <location>
        <begin position="1"/>
        <end position="18"/>
    </location>
</feature>
<dbReference type="EMBL" id="JXYA01000082">
    <property type="protein sequence ID" value="KJZ05010.1"/>
    <property type="molecule type" value="Genomic_DNA"/>
</dbReference>
<dbReference type="CDD" id="cd20731">
    <property type="entry name" value="PoNe_FilH_TF-like"/>
    <property type="match status" value="1"/>
</dbReference>
<organism evidence="4 5">
    <name type="scientific">Pseudoalteromonas rubra</name>
    <dbReference type="NCBI Taxonomy" id="43658"/>
    <lineage>
        <taxon>Bacteria</taxon>
        <taxon>Pseudomonadati</taxon>
        <taxon>Pseudomonadota</taxon>
        <taxon>Gammaproteobacteria</taxon>
        <taxon>Alteromonadales</taxon>
        <taxon>Pseudoalteromonadaceae</taxon>
        <taxon>Pseudoalteromonas</taxon>
    </lineage>
</organism>
<feature type="domain" description="PKD" evidence="3">
    <location>
        <begin position="339"/>
        <end position="400"/>
    </location>
</feature>
<dbReference type="Proteomes" id="UP000033452">
    <property type="component" value="Unassembled WGS sequence"/>
</dbReference>
<evidence type="ECO:0000256" key="2">
    <source>
        <dbReference type="SAM" id="SignalP"/>
    </source>
</evidence>
<feature type="compositionally biased region" description="Basic and acidic residues" evidence="1">
    <location>
        <begin position="1561"/>
        <end position="1571"/>
    </location>
</feature>
<dbReference type="PATRIC" id="fig|43658.5.peg.4913"/>
<feature type="chain" id="PRO_5002475536" description="PKD domain-containing protein" evidence="2">
    <location>
        <begin position="19"/>
        <end position="1698"/>
    </location>
</feature>
<accession>A0A0F4QCI6</accession>
<keyword evidence="5" id="KW-1185">Reference proteome</keyword>
<dbReference type="SMART" id="SM00089">
    <property type="entry name" value="PKD"/>
    <property type="match status" value="2"/>
</dbReference>
<evidence type="ECO:0000313" key="4">
    <source>
        <dbReference type="EMBL" id="KJZ05010.1"/>
    </source>
</evidence>